<dbReference type="Pfam" id="PF06985">
    <property type="entry name" value="HET"/>
    <property type="match status" value="1"/>
</dbReference>
<dbReference type="InParanoid" id="A0A2J6TCP8"/>
<gene>
    <name evidence="2" type="ORF">K444DRAFT_527780</name>
</gene>
<accession>A0A2J6TCP8</accession>
<dbReference type="Proteomes" id="UP000235371">
    <property type="component" value="Unassembled WGS sequence"/>
</dbReference>
<keyword evidence="3" id="KW-1185">Reference proteome</keyword>
<feature type="domain" description="Heterokaryon incompatibility" evidence="1">
    <location>
        <begin position="66"/>
        <end position="207"/>
    </location>
</feature>
<proteinExistence type="predicted"/>
<dbReference type="AlphaFoldDB" id="A0A2J6TCP8"/>
<dbReference type="GeneID" id="36582739"/>
<dbReference type="STRING" id="1095630.A0A2J6TCP8"/>
<name>A0A2J6TCP8_9HELO</name>
<reference evidence="2 3" key="1">
    <citation type="submission" date="2016-04" db="EMBL/GenBank/DDBJ databases">
        <title>A degradative enzymes factory behind the ericoid mycorrhizal symbiosis.</title>
        <authorList>
            <consortium name="DOE Joint Genome Institute"/>
            <person name="Martino E."/>
            <person name="Morin E."/>
            <person name="Grelet G."/>
            <person name="Kuo A."/>
            <person name="Kohler A."/>
            <person name="Daghino S."/>
            <person name="Barry K."/>
            <person name="Choi C."/>
            <person name="Cichocki N."/>
            <person name="Clum A."/>
            <person name="Copeland A."/>
            <person name="Hainaut M."/>
            <person name="Haridas S."/>
            <person name="Labutti K."/>
            <person name="Lindquist E."/>
            <person name="Lipzen A."/>
            <person name="Khouja H.-R."/>
            <person name="Murat C."/>
            <person name="Ohm R."/>
            <person name="Olson A."/>
            <person name="Spatafora J."/>
            <person name="Veneault-Fourrey C."/>
            <person name="Henrissat B."/>
            <person name="Grigoriev I."/>
            <person name="Martin F."/>
            <person name="Perotto S."/>
        </authorList>
    </citation>
    <scope>NUCLEOTIDE SEQUENCE [LARGE SCALE GENOMIC DNA]</scope>
    <source>
        <strain evidence="2 3">E</strain>
    </source>
</reference>
<dbReference type="OrthoDB" id="2157530at2759"/>
<dbReference type="InterPro" id="IPR010730">
    <property type="entry name" value="HET"/>
</dbReference>
<dbReference type="PANTHER" id="PTHR24148:SF80">
    <property type="entry name" value="HETEROKARYON INCOMPATIBILITY DOMAIN-CONTAINING PROTEIN"/>
    <property type="match status" value="1"/>
</dbReference>
<evidence type="ECO:0000313" key="2">
    <source>
        <dbReference type="EMBL" id="PMD60805.1"/>
    </source>
</evidence>
<feature type="non-terminal residue" evidence="2">
    <location>
        <position position="339"/>
    </location>
</feature>
<dbReference type="InterPro" id="IPR052895">
    <property type="entry name" value="HetReg/Transcr_Mod"/>
</dbReference>
<protein>
    <submittedName>
        <fullName evidence="2">HET-domain-containing protein</fullName>
    </submittedName>
</protein>
<organism evidence="2 3">
    <name type="scientific">Hyaloscypha bicolor E</name>
    <dbReference type="NCBI Taxonomy" id="1095630"/>
    <lineage>
        <taxon>Eukaryota</taxon>
        <taxon>Fungi</taxon>
        <taxon>Dikarya</taxon>
        <taxon>Ascomycota</taxon>
        <taxon>Pezizomycotina</taxon>
        <taxon>Leotiomycetes</taxon>
        <taxon>Helotiales</taxon>
        <taxon>Hyaloscyphaceae</taxon>
        <taxon>Hyaloscypha</taxon>
        <taxon>Hyaloscypha bicolor</taxon>
    </lineage>
</organism>
<evidence type="ECO:0000313" key="3">
    <source>
        <dbReference type="Proteomes" id="UP000235371"/>
    </source>
</evidence>
<dbReference type="EMBL" id="KZ613788">
    <property type="protein sequence ID" value="PMD60805.1"/>
    <property type="molecule type" value="Genomic_DNA"/>
</dbReference>
<evidence type="ECO:0000259" key="1">
    <source>
        <dbReference type="Pfam" id="PF06985"/>
    </source>
</evidence>
<dbReference type="RefSeq" id="XP_024737709.1">
    <property type="nucleotide sequence ID" value="XM_024874659.1"/>
</dbReference>
<dbReference type="PANTHER" id="PTHR24148">
    <property type="entry name" value="ANKYRIN REPEAT DOMAIN-CONTAINING PROTEIN 39 HOMOLOG-RELATED"/>
    <property type="match status" value="1"/>
</dbReference>
<sequence>MLKFIFAARDTGALPPYQYSKLATSESIRIIALHQAEAFNDPLHCTIITKDRPGLYKLTDNCLNYYEAISYAWGIPEFTKALICNGNSVSKITPNVDNMLRRLRKKHRVRYLWIDAISLNQADKEEKAQQVPLMSKIYNQAARVLIWLGDEKHCIKESFALIRSFALAQYDNVRIEELITSLPEDWHLILNSLLDRPWFRRRWILQEVAQSRNTTIQCHTEEIGWVWLVDAVSYLKSHTSIQNQPKLSSHSFHALDTVQNIQGKNTDWLDLLWNLDHAECSDPNDRLFALYGLAKSTPENLTPAIDCKIGWNINFTNFATKCAVNGRWFNLVQHVAAFG</sequence>